<reference evidence="1 2" key="1">
    <citation type="submission" date="2023-11" db="EMBL/GenBank/DDBJ databases">
        <authorList>
            <person name="Val-Calvo J."/>
            <person name="Scortti M."/>
            <person name="Vazquez-Boland J."/>
        </authorList>
    </citation>
    <scope>NUCLEOTIDE SEQUENCE [LARGE SCALE GENOMIC DNA]</scope>
    <source>
        <strain evidence="1 2">PAM 2766</strain>
    </source>
</reference>
<name>A0ABW9FA64_9NOCA</name>
<dbReference type="Proteomes" id="UP001629745">
    <property type="component" value="Unassembled WGS sequence"/>
</dbReference>
<sequence>MFDDLMKYHGPDAPGGVAHAFTVLQRALPLLGDGAPVERREVEIATAHGGPGVRDAFEMVTRAVTGGRYVVDPALARPDRGNTLADYVFRLTYRGRTVTLQVREGFVADEFIELVNTPGRTDAEEARLVVLKREMTDRLLAVPATEAYDVD</sequence>
<protein>
    <submittedName>
        <fullName evidence="1">Uncharacterized protein</fullName>
    </submittedName>
</protein>
<accession>A0ABW9FA64</accession>
<gene>
    <name evidence="1" type="ORF">ABEU20_000757</name>
</gene>
<proteinExistence type="predicted"/>
<evidence type="ECO:0000313" key="1">
    <source>
        <dbReference type="EMBL" id="MFM1722204.1"/>
    </source>
</evidence>
<keyword evidence="2" id="KW-1185">Reference proteome</keyword>
<dbReference type="EMBL" id="JBDLNV010000001">
    <property type="protein sequence ID" value="MFM1722204.1"/>
    <property type="molecule type" value="Genomic_DNA"/>
</dbReference>
<organism evidence="1 2">
    <name type="scientific">Rhodococcus parequi</name>
    <dbReference type="NCBI Taxonomy" id="3137122"/>
    <lineage>
        <taxon>Bacteria</taxon>
        <taxon>Bacillati</taxon>
        <taxon>Actinomycetota</taxon>
        <taxon>Actinomycetes</taxon>
        <taxon>Mycobacteriales</taxon>
        <taxon>Nocardiaceae</taxon>
        <taxon>Rhodococcus</taxon>
    </lineage>
</organism>
<evidence type="ECO:0000313" key="2">
    <source>
        <dbReference type="Proteomes" id="UP001629745"/>
    </source>
</evidence>
<comment type="caution">
    <text evidence="1">The sequence shown here is derived from an EMBL/GenBank/DDBJ whole genome shotgun (WGS) entry which is preliminary data.</text>
</comment>